<sequence length="340" mass="37116">MLNNIYSTPLHGVELFLCEQLFNESSRQLPYSLLIQYGSISEPSTKALWELQDAGANYSTHLALFRASADSYVLSVDCEGKGKFAIGPGSITIDWEDGGTSAAHYFQTLAISLWLELQGVVCIHANAVKVGNKTVAFIAPSGMGKSTISAYMQQQGFAWLTDDMLALHQTVSEQTWVVYPSWPKARMWPDAIESVGVSGNDKLSKVHKRFAKLELELPDNDAYSGTKLDAIYILSRSGAQLASLKQNTRLLAPSGSYLSEPTSNIALSDISSSTALMALLQNSILGNAYSSLALEQARFSQLSELVSNVPIKQLHYPSGLSNLNHVCKLVLEDLQYLEPS</sequence>
<dbReference type="Gene3D" id="3.40.50.300">
    <property type="entry name" value="P-loop containing nucleotide triphosphate hydrolases"/>
    <property type="match status" value="1"/>
</dbReference>
<dbReference type="Proteomes" id="UP001595897">
    <property type="component" value="Unassembled WGS sequence"/>
</dbReference>
<evidence type="ECO:0000313" key="2">
    <source>
        <dbReference type="Proteomes" id="UP001595897"/>
    </source>
</evidence>
<evidence type="ECO:0000313" key="1">
    <source>
        <dbReference type="EMBL" id="MFC4700833.1"/>
    </source>
</evidence>
<comment type="caution">
    <text evidence="1">The sequence shown here is derived from an EMBL/GenBank/DDBJ whole genome shotgun (WGS) entry which is preliminary data.</text>
</comment>
<dbReference type="RefSeq" id="WP_382408732.1">
    <property type="nucleotide sequence ID" value="NZ_JBHSGU010000005.1"/>
</dbReference>
<dbReference type="EMBL" id="JBHSGU010000005">
    <property type="protein sequence ID" value="MFC4700833.1"/>
    <property type="molecule type" value="Genomic_DNA"/>
</dbReference>
<evidence type="ECO:0008006" key="3">
    <source>
        <dbReference type="Google" id="ProtNLM"/>
    </source>
</evidence>
<protein>
    <recommendedName>
        <fullName evidence="3">HPr kinase</fullName>
    </recommendedName>
</protein>
<keyword evidence="2" id="KW-1185">Reference proteome</keyword>
<gene>
    <name evidence="1" type="ORF">ACFO4O_11735</name>
</gene>
<dbReference type="SUPFAM" id="SSF53795">
    <property type="entry name" value="PEP carboxykinase-like"/>
    <property type="match status" value="1"/>
</dbReference>
<name>A0ABV9LZH0_9ALTE</name>
<organism evidence="1 2">
    <name type="scientific">Glaciecola siphonariae</name>
    <dbReference type="NCBI Taxonomy" id="521012"/>
    <lineage>
        <taxon>Bacteria</taxon>
        <taxon>Pseudomonadati</taxon>
        <taxon>Pseudomonadota</taxon>
        <taxon>Gammaproteobacteria</taxon>
        <taxon>Alteromonadales</taxon>
        <taxon>Alteromonadaceae</taxon>
        <taxon>Glaciecola</taxon>
    </lineage>
</organism>
<dbReference type="InterPro" id="IPR027417">
    <property type="entry name" value="P-loop_NTPase"/>
</dbReference>
<accession>A0ABV9LZH0</accession>
<reference evidence="2" key="1">
    <citation type="journal article" date="2019" name="Int. J. Syst. Evol. Microbiol.">
        <title>The Global Catalogue of Microorganisms (GCM) 10K type strain sequencing project: providing services to taxonomists for standard genome sequencing and annotation.</title>
        <authorList>
            <consortium name="The Broad Institute Genomics Platform"/>
            <consortium name="The Broad Institute Genome Sequencing Center for Infectious Disease"/>
            <person name="Wu L."/>
            <person name="Ma J."/>
        </authorList>
    </citation>
    <scope>NUCLEOTIDE SEQUENCE [LARGE SCALE GENOMIC DNA]</scope>
    <source>
        <strain evidence="2">KACC 12507</strain>
    </source>
</reference>
<proteinExistence type="predicted"/>